<keyword evidence="7" id="KW-0030">Aminoacyl-tRNA synthetase</keyword>
<organism evidence="11 12">
    <name type="scientific">Candidatus Avichristensenella intestinipullorum</name>
    <dbReference type="NCBI Taxonomy" id="2840693"/>
    <lineage>
        <taxon>Bacteria</taxon>
        <taxon>Bacillati</taxon>
        <taxon>Bacillota</taxon>
        <taxon>Clostridia</taxon>
        <taxon>Candidatus Avichristensenella</taxon>
    </lineage>
</organism>
<name>A0A9D1CKK5_9FIRM</name>
<dbReference type="PANTHER" id="PTHR43740:SF2">
    <property type="entry name" value="LEUCINE--TRNA LIGASE, MITOCHONDRIAL"/>
    <property type="match status" value="1"/>
</dbReference>
<dbReference type="EMBL" id="DVFI01000129">
    <property type="protein sequence ID" value="HIQ63814.1"/>
    <property type="molecule type" value="Genomic_DNA"/>
</dbReference>
<dbReference type="SUPFAM" id="SSF47323">
    <property type="entry name" value="Anticodon-binding domain of a subclass of class I aminoacyl-tRNA synthetases"/>
    <property type="match status" value="1"/>
</dbReference>
<proteinExistence type="inferred from homology"/>
<dbReference type="GO" id="GO:0005524">
    <property type="term" value="F:ATP binding"/>
    <property type="evidence" value="ECO:0007669"/>
    <property type="project" value="UniProtKB-KW"/>
</dbReference>
<dbReference type="AlphaFoldDB" id="A0A9D1CKK5"/>
<keyword evidence="6" id="KW-0648">Protein biosynthesis</keyword>
<comment type="caution">
    <text evidence="11">The sequence shown here is derived from an EMBL/GenBank/DDBJ whole genome shotgun (WGS) entry which is preliminary data.</text>
</comment>
<evidence type="ECO:0000256" key="7">
    <source>
        <dbReference type="ARBA" id="ARBA00023146"/>
    </source>
</evidence>
<dbReference type="PANTHER" id="PTHR43740">
    <property type="entry name" value="LEUCYL-TRNA SYNTHETASE"/>
    <property type="match status" value="1"/>
</dbReference>
<dbReference type="EC" id="6.1.1.4" evidence="2"/>
<dbReference type="Pfam" id="PF08264">
    <property type="entry name" value="Anticodon_1"/>
    <property type="match status" value="1"/>
</dbReference>
<reference evidence="11" key="2">
    <citation type="journal article" date="2021" name="PeerJ">
        <title>Extensive microbial diversity within the chicken gut microbiome revealed by metagenomics and culture.</title>
        <authorList>
            <person name="Gilroy R."/>
            <person name="Ravi A."/>
            <person name="Getino M."/>
            <person name="Pursley I."/>
            <person name="Horton D.L."/>
            <person name="Alikhan N.F."/>
            <person name="Baker D."/>
            <person name="Gharbi K."/>
            <person name="Hall N."/>
            <person name="Watson M."/>
            <person name="Adriaenssens E.M."/>
            <person name="Foster-Nyarko E."/>
            <person name="Jarju S."/>
            <person name="Secka A."/>
            <person name="Antonio M."/>
            <person name="Oren A."/>
            <person name="Chaudhuri R.R."/>
            <person name="La Ragione R."/>
            <person name="Hildebrand F."/>
            <person name="Pallen M.J."/>
        </authorList>
    </citation>
    <scope>NUCLEOTIDE SEQUENCE</scope>
    <source>
        <strain evidence="11">ChiHile30-977</strain>
    </source>
</reference>
<dbReference type="InterPro" id="IPR013155">
    <property type="entry name" value="M/V/L/I-tRNA-synth_anticd-bd"/>
</dbReference>
<dbReference type="GO" id="GO:0005829">
    <property type="term" value="C:cytosol"/>
    <property type="evidence" value="ECO:0007669"/>
    <property type="project" value="TreeGrafter"/>
</dbReference>
<reference evidence="11" key="1">
    <citation type="submission" date="2020-10" db="EMBL/GenBank/DDBJ databases">
        <authorList>
            <person name="Gilroy R."/>
        </authorList>
    </citation>
    <scope>NUCLEOTIDE SEQUENCE</scope>
    <source>
        <strain evidence="11">ChiHile30-977</strain>
    </source>
</reference>
<evidence type="ECO:0000256" key="4">
    <source>
        <dbReference type="ARBA" id="ARBA00022741"/>
    </source>
</evidence>
<sequence>QKMSKSRGNVINPDDIVDELGADAFRLYEMFMGAFDQAIPWSTNGAVGCRRFLDRLWRLQEMLADSDGIRPEMLAQVHACIKKVTEDYERMKFNTAIAAMMSLVNALYASGQVTRGELSVLVQLLNPVAPHITEEIWRNLGHETSLVRHPWPQWDEKALVRDEVEIAIQMNGKVRGRMMVATSLTARDTDALLARQEVQALLAGKTVRKAIYVPGRLLNLVVG</sequence>
<evidence type="ECO:0000256" key="1">
    <source>
        <dbReference type="ARBA" id="ARBA00005594"/>
    </source>
</evidence>
<dbReference type="FunFam" id="1.10.730.10:FF:000011">
    <property type="entry name" value="Leucine--tRNA ligase chloroplastic/mitochondrial"/>
    <property type="match status" value="1"/>
</dbReference>
<evidence type="ECO:0000313" key="12">
    <source>
        <dbReference type="Proteomes" id="UP000886819"/>
    </source>
</evidence>
<feature type="domain" description="Aminoacyl-tRNA synthetase class Ia" evidence="9">
    <location>
        <begin position="1"/>
        <end position="29"/>
    </location>
</feature>
<evidence type="ECO:0000256" key="6">
    <source>
        <dbReference type="ARBA" id="ARBA00022917"/>
    </source>
</evidence>
<dbReference type="GO" id="GO:0006429">
    <property type="term" value="P:leucyl-tRNA aminoacylation"/>
    <property type="evidence" value="ECO:0007669"/>
    <property type="project" value="InterPro"/>
</dbReference>
<comment type="similarity">
    <text evidence="1">Belongs to the class-I aminoacyl-tRNA synthetase family.</text>
</comment>
<keyword evidence="3 11" id="KW-0436">Ligase</keyword>
<gene>
    <name evidence="11" type="ORF">IAA66_09580</name>
</gene>
<dbReference type="InterPro" id="IPR002300">
    <property type="entry name" value="aa-tRNA-synth_Ia"/>
</dbReference>
<dbReference type="Proteomes" id="UP000886819">
    <property type="component" value="Unassembled WGS sequence"/>
</dbReference>
<evidence type="ECO:0000256" key="8">
    <source>
        <dbReference type="ARBA" id="ARBA00047469"/>
    </source>
</evidence>
<keyword evidence="4" id="KW-0547">Nucleotide-binding</keyword>
<dbReference type="Pfam" id="PF00133">
    <property type="entry name" value="tRNA-synt_1"/>
    <property type="match status" value="1"/>
</dbReference>
<evidence type="ECO:0000256" key="3">
    <source>
        <dbReference type="ARBA" id="ARBA00022598"/>
    </source>
</evidence>
<dbReference type="GO" id="GO:0004823">
    <property type="term" value="F:leucine-tRNA ligase activity"/>
    <property type="evidence" value="ECO:0007669"/>
    <property type="project" value="UniProtKB-EC"/>
</dbReference>
<feature type="domain" description="Methionyl/Valyl/Leucyl/Isoleucyl-tRNA synthetase anticodon-binding" evidence="10">
    <location>
        <begin position="73"/>
        <end position="186"/>
    </location>
</feature>
<keyword evidence="5" id="KW-0067">ATP-binding</keyword>
<comment type="catalytic activity">
    <reaction evidence="8">
        <text>tRNA(Leu) + L-leucine + ATP = L-leucyl-tRNA(Leu) + AMP + diphosphate</text>
        <dbReference type="Rhea" id="RHEA:11688"/>
        <dbReference type="Rhea" id="RHEA-COMP:9613"/>
        <dbReference type="Rhea" id="RHEA-COMP:9622"/>
        <dbReference type="ChEBI" id="CHEBI:30616"/>
        <dbReference type="ChEBI" id="CHEBI:33019"/>
        <dbReference type="ChEBI" id="CHEBI:57427"/>
        <dbReference type="ChEBI" id="CHEBI:78442"/>
        <dbReference type="ChEBI" id="CHEBI:78494"/>
        <dbReference type="ChEBI" id="CHEBI:456215"/>
        <dbReference type="EC" id="6.1.1.4"/>
    </reaction>
</comment>
<dbReference type="InterPro" id="IPR002302">
    <property type="entry name" value="Leu-tRNA-ligase"/>
</dbReference>
<evidence type="ECO:0000259" key="10">
    <source>
        <dbReference type="Pfam" id="PF08264"/>
    </source>
</evidence>
<protein>
    <recommendedName>
        <fullName evidence="2">leucine--tRNA ligase</fullName>
        <ecNumber evidence="2">6.1.1.4</ecNumber>
    </recommendedName>
</protein>
<dbReference type="CDD" id="cd07958">
    <property type="entry name" value="Anticodon_Ia_Leu_BEm"/>
    <property type="match status" value="1"/>
</dbReference>
<dbReference type="Gene3D" id="1.10.730.10">
    <property type="entry name" value="Isoleucyl-tRNA Synthetase, Domain 1"/>
    <property type="match status" value="1"/>
</dbReference>
<accession>A0A9D1CKK5</accession>
<evidence type="ECO:0000256" key="2">
    <source>
        <dbReference type="ARBA" id="ARBA00013164"/>
    </source>
</evidence>
<dbReference type="InterPro" id="IPR009080">
    <property type="entry name" value="tRNAsynth_Ia_anticodon-bd"/>
</dbReference>
<evidence type="ECO:0000256" key="5">
    <source>
        <dbReference type="ARBA" id="ARBA00022840"/>
    </source>
</evidence>
<evidence type="ECO:0000313" key="11">
    <source>
        <dbReference type="EMBL" id="HIQ63814.1"/>
    </source>
</evidence>
<evidence type="ECO:0000259" key="9">
    <source>
        <dbReference type="Pfam" id="PF00133"/>
    </source>
</evidence>
<dbReference type="SUPFAM" id="SSF52374">
    <property type="entry name" value="Nucleotidylyl transferase"/>
    <property type="match status" value="1"/>
</dbReference>
<feature type="non-terminal residue" evidence="11">
    <location>
        <position position="1"/>
    </location>
</feature>